<dbReference type="GO" id="GO:0000725">
    <property type="term" value="P:recombinational repair"/>
    <property type="evidence" value="ECO:0007669"/>
    <property type="project" value="TreeGrafter"/>
</dbReference>
<evidence type="ECO:0000259" key="13">
    <source>
        <dbReference type="PROSITE" id="PS51198"/>
    </source>
</evidence>
<dbReference type="InterPro" id="IPR014016">
    <property type="entry name" value="UvrD-like_ATP-bd"/>
</dbReference>
<protein>
    <recommendedName>
        <fullName evidence="9">DNA 3'-5' helicase</fullName>
        <ecNumber evidence="9">5.6.2.4</ecNumber>
    </recommendedName>
    <alternativeName>
        <fullName evidence="10">DNA 3'-5' helicase II</fullName>
    </alternativeName>
</protein>
<dbReference type="GO" id="GO:0043138">
    <property type="term" value="F:3'-5' DNA helicase activity"/>
    <property type="evidence" value="ECO:0007669"/>
    <property type="project" value="UniProtKB-EC"/>
</dbReference>
<dbReference type="PANTHER" id="PTHR11070:SF2">
    <property type="entry name" value="ATP-DEPENDENT DNA HELICASE SRS2"/>
    <property type="match status" value="1"/>
</dbReference>
<dbReference type="PANTHER" id="PTHR11070">
    <property type="entry name" value="UVRD / RECB / PCRA DNA HELICASE FAMILY MEMBER"/>
    <property type="match status" value="1"/>
</dbReference>
<sequence>MDVSHILENLNDPQREAVTSEDKSLLVLAGAGSGKTRVLVHRIAWKVEAMGINPSSIIAVTFTNKAAREMQSRIQELLQSPGGDMWCGTFHGLAHRTLKRFYKEAGLISGFTILDSDDQLRIVKRLTKEAGLDDSAWPPKQIQWQINGWKDEGIRADDVSDNGDFYAQTVKGIYKHYEDACANDSLVDFAELLLRAYELVKSDKTVKEFFHNRFKAVLVDEFQDTNTIQYNWLKEIASDAATITAVGDDDQSIYGWRGAKVENISSFESSFEGSKVIRLEQNYRSTSVILGAANALIDNNQTRLGKNLWTDSLEGERITLYQAYNEQDEARFIAGVLQSWMEDGELYSDAGIVYRSNAQSRALEEALLRASIPYRIYGGLRFYERMEIKNAMSYLKVIFNPHDNPAFERSIANPTRGIGVKSQVKIRETAKTYNLSYIKAAAKLHDEGSMGGKAGQGLNAYLALISECIGLLDTMPLSELMEMIIQKSGLYQYHKKEAGEKGKTRIENLEELVTSAKNFEQSFEKEMSHKEIAEIFLDTVSLDSGDTQADEFQDAVQLMTLHSAKGLEFPLVFISGLEESLFPHGRSIESPAQLEEERRLCYVGITRAMKKLYLTHAESRRLHGSDVFNPPSRFLKEIPAVFIEEIRPRASVSTPYVRTARKSKMDFKDEVGIGLGQKVVHPTFGLGIVLNYEGSGESARVQINFEKAGSKWLVLAFAKLESLG</sequence>
<evidence type="ECO:0000256" key="6">
    <source>
        <dbReference type="ARBA" id="ARBA00023125"/>
    </source>
</evidence>
<dbReference type="Gene3D" id="3.40.50.300">
    <property type="entry name" value="P-loop containing nucleotide triphosphate hydrolases"/>
    <property type="match status" value="2"/>
</dbReference>
<evidence type="ECO:0000256" key="8">
    <source>
        <dbReference type="ARBA" id="ARBA00034617"/>
    </source>
</evidence>
<proteinExistence type="inferred from homology"/>
<evidence type="ECO:0000256" key="1">
    <source>
        <dbReference type="ARBA" id="ARBA00009922"/>
    </source>
</evidence>
<dbReference type="FunFam" id="1.10.10.160:FF:000001">
    <property type="entry name" value="ATP-dependent DNA helicase"/>
    <property type="match status" value="1"/>
</dbReference>
<evidence type="ECO:0000256" key="11">
    <source>
        <dbReference type="ARBA" id="ARBA00048988"/>
    </source>
</evidence>
<dbReference type="AlphaFoldDB" id="A0A0R2PW48"/>
<dbReference type="Proteomes" id="UP000050874">
    <property type="component" value="Unassembled WGS sequence"/>
</dbReference>
<dbReference type="GO" id="GO:0033202">
    <property type="term" value="C:DNA helicase complex"/>
    <property type="evidence" value="ECO:0007669"/>
    <property type="project" value="TreeGrafter"/>
</dbReference>
<accession>A0A0R2PW48</accession>
<evidence type="ECO:0000256" key="12">
    <source>
        <dbReference type="PROSITE-ProRule" id="PRU00560"/>
    </source>
</evidence>
<dbReference type="InterPro" id="IPR027417">
    <property type="entry name" value="P-loop_NTPase"/>
</dbReference>
<comment type="catalytic activity">
    <reaction evidence="11">
        <text>ATP + H2O = ADP + phosphate + H(+)</text>
        <dbReference type="Rhea" id="RHEA:13065"/>
        <dbReference type="ChEBI" id="CHEBI:15377"/>
        <dbReference type="ChEBI" id="CHEBI:15378"/>
        <dbReference type="ChEBI" id="CHEBI:30616"/>
        <dbReference type="ChEBI" id="CHEBI:43474"/>
        <dbReference type="ChEBI" id="CHEBI:456216"/>
        <dbReference type="EC" id="5.6.2.4"/>
    </reaction>
</comment>
<evidence type="ECO:0000256" key="5">
    <source>
        <dbReference type="ARBA" id="ARBA00022840"/>
    </source>
</evidence>
<evidence type="ECO:0000256" key="9">
    <source>
        <dbReference type="ARBA" id="ARBA00034808"/>
    </source>
</evidence>
<dbReference type="Pfam" id="PF00580">
    <property type="entry name" value="UvrD-helicase"/>
    <property type="match status" value="1"/>
</dbReference>
<evidence type="ECO:0000256" key="4">
    <source>
        <dbReference type="ARBA" id="ARBA00022806"/>
    </source>
</evidence>
<feature type="binding site" evidence="12">
    <location>
        <begin position="29"/>
        <end position="36"/>
    </location>
    <ligand>
        <name>ATP</name>
        <dbReference type="ChEBI" id="CHEBI:30616"/>
    </ligand>
</feature>
<feature type="domain" description="UvrD-like helicase C-terminal" evidence="14">
    <location>
        <begin position="287"/>
        <end position="566"/>
    </location>
</feature>
<keyword evidence="6" id="KW-0238">DNA-binding</keyword>
<dbReference type="Pfam" id="PF13361">
    <property type="entry name" value="UvrD_C"/>
    <property type="match status" value="2"/>
</dbReference>
<comment type="caution">
    <text evidence="15">The sequence shown here is derived from an EMBL/GenBank/DDBJ whole genome shotgun (WGS) entry which is preliminary data.</text>
</comment>
<reference evidence="16" key="1">
    <citation type="submission" date="2015-10" db="EMBL/GenBank/DDBJ databases">
        <title>Metagenome-Assembled Genomes uncover a global brackish microbiome.</title>
        <authorList>
            <person name="Hugerth L.W."/>
            <person name="Larsson J."/>
            <person name="Alneberg J."/>
            <person name="Lindh M.V."/>
            <person name="Legrand C."/>
            <person name="Pinhassi J."/>
            <person name="Andersson A."/>
        </authorList>
    </citation>
    <scope>NUCLEOTIDE SEQUENCE [LARGE SCALE GENOMIC DNA]</scope>
</reference>
<dbReference type="GO" id="GO:0005829">
    <property type="term" value="C:cytosol"/>
    <property type="evidence" value="ECO:0007669"/>
    <property type="project" value="TreeGrafter"/>
</dbReference>
<evidence type="ECO:0000313" key="16">
    <source>
        <dbReference type="Proteomes" id="UP000050874"/>
    </source>
</evidence>
<gene>
    <name evidence="15" type="primary">uvrD</name>
    <name evidence="15" type="ORF">ABR63_02110</name>
</gene>
<feature type="domain" description="UvrD-like helicase ATP-binding" evidence="13">
    <location>
        <begin position="8"/>
        <end position="286"/>
    </location>
</feature>
<keyword evidence="5 12" id="KW-0067">ATP-binding</keyword>
<dbReference type="GO" id="GO:0016887">
    <property type="term" value="F:ATP hydrolysis activity"/>
    <property type="evidence" value="ECO:0007669"/>
    <property type="project" value="RHEA"/>
</dbReference>
<keyword evidence="4 12" id="KW-0347">Helicase</keyword>
<keyword evidence="3 12" id="KW-0378">Hydrolase</keyword>
<dbReference type="Pfam" id="PF21196">
    <property type="entry name" value="PcrA_UvrD_tudor"/>
    <property type="match status" value="1"/>
</dbReference>
<evidence type="ECO:0000256" key="2">
    <source>
        <dbReference type="ARBA" id="ARBA00022741"/>
    </source>
</evidence>
<dbReference type="GO" id="GO:0005524">
    <property type="term" value="F:ATP binding"/>
    <property type="evidence" value="ECO:0007669"/>
    <property type="project" value="UniProtKB-UniRule"/>
</dbReference>
<dbReference type="EMBL" id="LIAV01000024">
    <property type="protein sequence ID" value="KRO41131.1"/>
    <property type="molecule type" value="Genomic_DNA"/>
</dbReference>
<dbReference type="InterPro" id="IPR000212">
    <property type="entry name" value="DNA_helicase_UvrD/REP"/>
</dbReference>
<organism evidence="15 16">
    <name type="scientific">SAR86 cluster bacterium BACL1 MAG-120920-bin57</name>
    <dbReference type="NCBI Taxonomy" id="1655571"/>
    <lineage>
        <taxon>Bacteria</taxon>
        <taxon>Pseudomonadati</taxon>
        <taxon>Pseudomonadota</taxon>
        <taxon>Gammaproteobacteria</taxon>
        <taxon>SAR86 cluster</taxon>
    </lineage>
</organism>
<dbReference type="GO" id="GO:0009314">
    <property type="term" value="P:response to radiation"/>
    <property type="evidence" value="ECO:0007669"/>
    <property type="project" value="UniProtKB-ARBA"/>
</dbReference>
<evidence type="ECO:0000256" key="10">
    <source>
        <dbReference type="ARBA" id="ARBA00034923"/>
    </source>
</evidence>
<keyword evidence="2 12" id="KW-0547">Nucleotide-binding</keyword>
<dbReference type="NCBIfam" id="NF008743">
    <property type="entry name" value="PRK11773.1"/>
    <property type="match status" value="1"/>
</dbReference>
<evidence type="ECO:0000256" key="7">
    <source>
        <dbReference type="ARBA" id="ARBA00023235"/>
    </source>
</evidence>
<dbReference type="Gene3D" id="1.10.10.160">
    <property type="match status" value="1"/>
</dbReference>
<dbReference type="Gene3D" id="1.10.486.10">
    <property type="entry name" value="PCRA, domain 4"/>
    <property type="match status" value="1"/>
</dbReference>
<comment type="similarity">
    <text evidence="1">Belongs to the helicase family. UvrD subfamily.</text>
</comment>
<dbReference type="InterPro" id="IPR014017">
    <property type="entry name" value="DNA_helicase_UvrD-like_C"/>
</dbReference>
<dbReference type="GO" id="GO:0003677">
    <property type="term" value="F:DNA binding"/>
    <property type="evidence" value="ECO:0007669"/>
    <property type="project" value="UniProtKB-KW"/>
</dbReference>
<dbReference type="PROSITE" id="PS51217">
    <property type="entry name" value="UVRD_HELICASE_CTER"/>
    <property type="match status" value="1"/>
</dbReference>
<dbReference type="InterPro" id="IPR013986">
    <property type="entry name" value="DExx_box_DNA_helicase_dom_sf"/>
</dbReference>
<comment type="catalytic activity">
    <reaction evidence="8">
        <text>Couples ATP hydrolysis with the unwinding of duplex DNA by translocating in the 3'-5' direction.</text>
        <dbReference type="EC" id="5.6.2.4"/>
    </reaction>
</comment>
<evidence type="ECO:0000259" key="14">
    <source>
        <dbReference type="PROSITE" id="PS51217"/>
    </source>
</evidence>
<dbReference type="CDD" id="cd18807">
    <property type="entry name" value="SF1_C_UvrD"/>
    <property type="match status" value="1"/>
</dbReference>
<dbReference type="CDD" id="cd17932">
    <property type="entry name" value="DEXQc_UvrD"/>
    <property type="match status" value="1"/>
</dbReference>
<evidence type="ECO:0000256" key="3">
    <source>
        <dbReference type="ARBA" id="ARBA00022801"/>
    </source>
</evidence>
<keyword evidence="7" id="KW-0413">Isomerase</keyword>
<evidence type="ECO:0000313" key="15">
    <source>
        <dbReference type="EMBL" id="KRO41131.1"/>
    </source>
</evidence>
<dbReference type="PROSITE" id="PS51198">
    <property type="entry name" value="UVRD_HELICASE_ATP_BIND"/>
    <property type="match status" value="1"/>
</dbReference>
<dbReference type="EC" id="5.6.2.4" evidence="9"/>
<name>A0A0R2PW48_9GAMM</name>
<dbReference type="SUPFAM" id="SSF52540">
    <property type="entry name" value="P-loop containing nucleoside triphosphate hydrolases"/>
    <property type="match status" value="1"/>
</dbReference>